<name>A0ABS9DXG5_9PROT</name>
<comment type="caution">
    <text evidence="3">The sequence shown here is derived from an EMBL/GenBank/DDBJ whole genome shotgun (WGS) entry which is preliminary data.</text>
</comment>
<dbReference type="PANTHER" id="PTHR31793">
    <property type="entry name" value="4-HYDROXYBENZOYL-COA THIOESTERASE FAMILY MEMBER"/>
    <property type="match status" value="1"/>
</dbReference>
<dbReference type="NCBIfam" id="TIGR02799">
    <property type="entry name" value="thio_ybgC"/>
    <property type="match status" value="1"/>
</dbReference>
<evidence type="ECO:0000256" key="2">
    <source>
        <dbReference type="ARBA" id="ARBA00022801"/>
    </source>
</evidence>
<dbReference type="InterPro" id="IPR050563">
    <property type="entry name" value="4-hydroxybenzoyl-CoA_TE"/>
</dbReference>
<reference evidence="3 4" key="1">
    <citation type="submission" date="2022-01" db="EMBL/GenBank/DDBJ databases">
        <authorList>
            <person name="Won M."/>
            <person name="Kim S.-J."/>
            <person name="Kwon S.-W."/>
        </authorList>
    </citation>
    <scope>NUCLEOTIDE SEQUENCE [LARGE SCALE GENOMIC DNA]</scope>
    <source>
        <strain evidence="3 4">KCTC 23505</strain>
    </source>
</reference>
<gene>
    <name evidence="3" type="primary">ybgC</name>
    <name evidence="3" type="ORF">L2A60_05495</name>
</gene>
<dbReference type="CDD" id="cd00586">
    <property type="entry name" value="4HBT"/>
    <property type="match status" value="1"/>
</dbReference>
<dbReference type="Proteomes" id="UP001521209">
    <property type="component" value="Unassembled WGS sequence"/>
</dbReference>
<dbReference type="PIRSF" id="PIRSF003230">
    <property type="entry name" value="YbgC"/>
    <property type="match status" value="1"/>
</dbReference>
<accession>A0ABS9DXG5</accession>
<dbReference type="InterPro" id="IPR008272">
    <property type="entry name" value="HB-CoA_thioesterase_AS"/>
</dbReference>
<dbReference type="Pfam" id="PF13279">
    <property type="entry name" value="4HBT_2"/>
    <property type="match status" value="1"/>
</dbReference>
<dbReference type="PANTHER" id="PTHR31793:SF37">
    <property type="entry name" value="ACYL-COA THIOESTER HYDROLASE YBGC"/>
    <property type="match status" value="1"/>
</dbReference>
<dbReference type="InterPro" id="IPR014166">
    <property type="entry name" value="Tol-Pal_acyl-CoA_thioesterase"/>
</dbReference>
<dbReference type="EMBL" id="JAKGBZ010000007">
    <property type="protein sequence ID" value="MCF3946137.1"/>
    <property type="molecule type" value="Genomic_DNA"/>
</dbReference>
<dbReference type="InterPro" id="IPR029069">
    <property type="entry name" value="HotDog_dom_sf"/>
</dbReference>
<dbReference type="PROSITE" id="PS01328">
    <property type="entry name" value="4HBCOA_THIOESTERASE"/>
    <property type="match status" value="1"/>
</dbReference>
<dbReference type="NCBIfam" id="TIGR00051">
    <property type="entry name" value="YbgC/FadM family acyl-CoA thioesterase"/>
    <property type="match status" value="1"/>
</dbReference>
<dbReference type="Gene3D" id="3.10.129.10">
    <property type="entry name" value="Hotdog Thioesterase"/>
    <property type="match status" value="1"/>
</dbReference>
<evidence type="ECO:0000256" key="1">
    <source>
        <dbReference type="ARBA" id="ARBA00005953"/>
    </source>
</evidence>
<evidence type="ECO:0000313" key="3">
    <source>
        <dbReference type="EMBL" id="MCF3946137.1"/>
    </source>
</evidence>
<keyword evidence="2" id="KW-0378">Hydrolase</keyword>
<dbReference type="RefSeq" id="WP_235703369.1">
    <property type="nucleotide sequence ID" value="NZ_JAKGBZ010000007.1"/>
</dbReference>
<evidence type="ECO:0000313" key="4">
    <source>
        <dbReference type="Proteomes" id="UP001521209"/>
    </source>
</evidence>
<keyword evidence="4" id="KW-1185">Reference proteome</keyword>
<sequence>MDTGIVAGGVHRFGLRIYFEDTDAGGIVYHANYLRYAERGRSEALRALGVPHAEMIRTHGRMFVVRRAEIDYERPARLDDRLIVATHVKGIAAARVTLEQVIWREAAALARVHLVLACIDAATGRPARLPGPVRDALVRMRADEIAGGAIAVEGV</sequence>
<organism evidence="3 4">
    <name type="scientific">Acidiphilium iwatense</name>
    <dbReference type="NCBI Taxonomy" id="768198"/>
    <lineage>
        <taxon>Bacteria</taxon>
        <taxon>Pseudomonadati</taxon>
        <taxon>Pseudomonadota</taxon>
        <taxon>Alphaproteobacteria</taxon>
        <taxon>Acetobacterales</taxon>
        <taxon>Acidocellaceae</taxon>
        <taxon>Acidiphilium</taxon>
    </lineage>
</organism>
<protein>
    <submittedName>
        <fullName evidence="3">Tol-pal system-associated acyl-CoA thioesterase</fullName>
    </submittedName>
</protein>
<dbReference type="InterPro" id="IPR006684">
    <property type="entry name" value="YbgC/YbaW"/>
</dbReference>
<dbReference type="SUPFAM" id="SSF54637">
    <property type="entry name" value="Thioesterase/thiol ester dehydrase-isomerase"/>
    <property type="match status" value="1"/>
</dbReference>
<comment type="similarity">
    <text evidence="1">Belongs to the 4-hydroxybenzoyl-CoA thioesterase family.</text>
</comment>
<proteinExistence type="inferred from homology"/>